<dbReference type="Proteomes" id="UP000069912">
    <property type="component" value="Chromosome"/>
</dbReference>
<reference evidence="7" key="2">
    <citation type="submission" date="2016-01" db="EMBL/GenBank/DDBJ databases">
        <title>Six Aerococcus type strain genome sequencing and assembly using PacBio and Illumina Hiseq.</title>
        <authorList>
            <person name="Carkaci D."/>
            <person name="Dargis R."/>
            <person name="Nielsen X.C."/>
            <person name="Skovgaard O."/>
            <person name="Fuursted K."/>
            <person name="Christensen J.J."/>
        </authorList>
    </citation>
    <scope>NUCLEOTIDE SEQUENCE [LARGE SCALE GENOMIC DNA]</scope>
    <source>
        <strain evidence="7">CCUG43001</strain>
    </source>
</reference>
<dbReference type="EMBL" id="PKGY01000001">
    <property type="protein sequence ID" value="PKZ23531.1"/>
    <property type="molecule type" value="Genomic_DNA"/>
</dbReference>
<evidence type="ECO:0000313" key="5">
    <source>
        <dbReference type="EMBL" id="AMB94475.1"/>
    </source>
</evidence>
<protein>
    <submittedName>
        <fullName evidence="6">DUF4479 domain-containing protein</fullName>
    </submittedName>
    <submittedName>
        <fullName evidence="5">tRNA-binding protein</fullName>
    </submittedName>
</protein>
<dbReference type="CDD" id="cd02796">
    <property type="entry name" value="tRNA_bind_bactPheRS"/>
    <property type="match status" value="1"/>
</dbReference>
<evidence type="ECO:0000256" key="2">
    <source>
        <dbReference type="ARBA" id="ARBA00022884"/>
    </source>
</evidence>
<evidence type="ECO:0000259" key="4">
    <source>
        <dbReference type="PROSITE" id="PS50886"/>
    </source>
</evidence>
<dbReference type="GO" id="GO:0000049">
    <property type="term" value="F:tRNA binding"/>
    <property type="evidence" value="ECO:0007669"/>
    <property type="project" value="UniProtKB-UniRule"/>
</dbReference>
<keyword evidence="7" id="KW-1185">Reference proteome</keyword>
<sequence length="211" mass="23235">MWICFYNPKGVGDVLMVTRGQLQKDQIATETIAGITRIYNKETDNTMGYNFHSISDYIKLEGSGQVHLSDEQLDTLNQLLYEKGFETISTNNDPAIVVGYVKSCVDHEDSDHLHITETQVGEDQTYQIVCGAANVHQDMKVVVALPGAVMPDGLVIWPSELRGVQSSGMLCSAYELGVDPEHKLQGIIEIKDDVPIGTPFSELDLSSLTTD</sequence>
<dbReference type="SUPFAM" id="SSF50249">
    <property type="entry name" value="Nucleic acid-binding proteins"/>
    <property type="match status" value="1"/>
</dbReference>
<organism evidence="5 7">
    <name type="scientific">Aerococcus sanguinicola</name>
    <dbReference type="NCBI Taxonomy" id="119206"/>
    <lineage>
        <taxon>Bacteria</taxon>
        <taxon>Bacillati</taxon>
        <taxon>Bacillota</taxon>
        <taxon>Bacilli</taxon>
        <taxon>Lactobacillales</taxon>
        <taxon>Aerococcaceae</taxon>
        <taxon>Aerococcus</taxon>
    </lineage>
</organism>
<dbReference type="Proteomes" id="UP000234239">
    <property type="component" value="Unassembled WGS sequence"/>
</dbReference>
<dbReference type="AlphaFoldDB" id="A0A0X8FBU8"/>
<dbReference type="OrthoDB" id="9805455at2"/>
<dbReference type="RefSeq" id="WP_067975239.1">
    <property type="nucleotide sequence ID" value="NZ_CAJHKM010000002.1"/>
</dbReference>
<dbReference type="Gene3D" id="3.30.1940.10">
    <property type="entry name" value="YtpR-like"/>
    <property type="match status" value="1"/>
</dbReference>
<dbReference type="Gene3D" id="2.40.50.140">
    <property type="entry name" value="Nucleic acid-binding proteins"/>
    <property type="match status" value="1"/>
</dbReference>
<dbReference type="InterPro" id="IPR012340">
    <property type="entry name" value="NA-bd_OB-fold"/>
</dbReference>
<reference evidence="5 7" key="1">
    <citation type="journal article" date="2016" name="Genome Announc.">
        <title>Complete Genome Sequences of Aerococcus christensenii CCUG 28831T, Aerococcus sanguinicola CCUG 43001T, Aerococcus urinae CCUG 36881T, Aerococcus urinaeequi CCUG 28094T, Aerococcus urinaehominis CCUG 42038 BT, and Aerococcus viridans CCUG 4311T.</title>
        <authorList>
            <person name="Carkaci D."/>
            <person name="Dargis R."/>
            <person name="Nielsen X.C."/>
            <person name="Skovgaard O."/>
            <person name="Fuursted K."/>
            <person name="Christensen J.J."/>
        </authorList>
    </citation>
    <scope>NUCLEOTIDE SEQUENCE [LARGE SCALE GENOMIC DNA]</scope>
    <source>
        <strain evidence="5 7">CCUG43001</strain>
    </source>
</reference>
<gene>
    <name evidence="5" type="ORF">AWM72_06800</name>
    <name evidence="6" type="ORF">CYJ28_02960</name>
</gene>
<dbReference type="GeneID" id="92903772"/>
<dbReference type="KEGG" id="asan:AWM72_06800"/>
<evidence type="ECO:0000313" key="7">
    <source>
        <dbReference type="Proteomes" id="UP000069912"/>
    </source>
</evidence>
<name>A0A0X8FBU8_9LACT</name>
<evidence type="ECO:0000313" key="8">
    <source>
        <dbReference type="Proteomes" id="UP000234239"/>
    </source>
</evidence>
<evidence type="ECO:0000313" key="6">
    <source>
        <dbReference type="EMBL" id="PKZ23531.1"/>
    </source>
</evidence>
<reference evidence="6 8" key="3">
    <citation type="submission" date="2017-12" db="EMBL/GenBank/DDBJ databases">
        <title>Phylogenetic diversity of female urinary microbiome.</title>
        <authorList>
            <person name="Thomas-White K."/>
            <person name="Wolfe A.J."/>
        </authorList>
    </citation>
    <scope>NUCLEOTIDE SEQUENCE [LARGE SCALE GENOMIC DNA]</scope>
    <source>
        <strain evidence="6 8">UMB0139</strain>
    </source>
</reference>
<dbReference type="EMBL" id="CP014160">
    <property type="protein sequence ID" value="AMB94475.1"/>
    <property type="molecule type" value="Genomic_DNA"/>
</dbReference>
<dbReference type="NCBIfam" id="NF045760">
    <property type="entry name" value="YtpR"/>
    <property type="match status" value="1"/>
</dbReference>
<dbReference type="InterPro" id="IPR002547">
    <property type="entry name" value="tRNA-bd_dom"/>
</dbReference>
<keyword evidence="2 3" id="KW-0694">RNA-binding</keyword>
<dbReference type="Pfam" id="PF01588">
    <property type="entry name" value="tRNA_bind"/>
    <property type="match status" value="1"/>
</dbReference>
<dbReference type="PROSITE" id="PS50886">
    <property type="entry name" value="TRBD"/>
    <property type="match status" value="1"/>
</dbReference>
<proteinExistence type="predicted"/>
<dbReference type="InterPro" id="IPR037154">
    <property type="entry name" value="YtpR-like_sf"/>
</dbReference>
<dbReference type="FunFam" id="2.40.50.140:FF:000045">
    <property type="entry name" value="Phenylalanine--tRNA ligase beta subunit"/>
    <property type="match status" value="1"/>
</dbReference>
<accession>A0A0X8FBU8</accession>
<dbReference type="InterPro" id="IPR033714">
    <property type="entry name" value="tRNA_bind_bactPheRS"/>
</dbReference>
<keyword evidence="1 3" id="KW-0820">tRNA-binding</keyword>
<evidence type="ECO:0000256" key="3">
    <source>
        <dbReference type="PROSITE-ProRule" id="PRU00209"/>
    </source>
</evidence>
<dbReference type="InterPro" id="IPR027855">
    <property type="entry name" value="DUF4479"/>
</dbReference>
<dbReference type="Pfam" id="PF14794">
    <property type="entry name" value="DUF4479"/>
    <property type="match status" value="1"/>
</dbReference>
<feature type="domain" description="TRNA-binding" evidence="4">
    <location>
        <begin position="90"/>
        <end position="201"/>
    </location>
</feature>
<evidence type="ECO:0000256" key="1">
    <source>
        <dbReference type="ARBA" id="ARBA00022555"/>
    </source>
</evidence>